<keyword evidence="4" id="KW-1185">Reference proteome</keyword>
<comment type="caution">
    <text evidence="3">The sequence shown here is derived from an EMBL/GenBank/DDBJ whole genome shotgun (WGS) entry which is preliminary data.</text>
</comment>
<gene>
    <name evidence="3" type="ORF">BKE38_24505</name>
</gene>
<organism evidence="3 4">
    <name type="scientific">Teichococcus deserti</name>
    <dbReference type="NCBI Taxonomy" id="1817963"/>
    <lineage>
        <taxon>Bacteria</taxon>
        <taxon>Pseudomonadati</taxon>
        <taxon>Pseudomonadota</taxon>
        <taxon>Alphaproteobacteria</taxon>
        <taxon>Acetobacterales</taxon>
        <taxon>Roseomonadaceae</taxon>
        <taxon>Roseomonas</taxon>
    </lineage>
</organism>
<feature type="region of interest" description="Disordered" evidence="1">
    <location>
        <begin position="1"/>
        <end position="47"/>
    </location>
</feature>
<reference evidence="3 4" key="1">
    <citation type="submission" date="2016-10" db="EMBL/GenBank/DDBJ databases">
        <title>Draft Genome sequence of Roseomonas sp. strain M3.</title>
        <authorList>
            <person name="Subhash Y."/>
            <person name="Lee S."/>
        </authorList>
    </citation>
    <scope>NUCLEOTIDE SEQUENCE [LARGE SCALE GENOMIC DNA]</scope>
    <source>
        <strain evidence="3 4">M3</strain>
    </source>
</reference>
<name>A0A1V2GVM4_9PROT</name>
<accession>A0A1V2GVM4</accession>
<dbReference type="InterPro" id="IPR019301">
    <property type="entry name" value="Flagellar_prot_FlgJ_N"/>
</dbReference>
<dbReference type="AlphaFoldDB" id="A0A1V2GVM4"/>
<dbReference type="Pfam" id="PF10135">
    <property type="entry name" value="Rod-binding"/>
    <property type="match status" value="1"/>
</dbReference>
<evidence type="ECO:0000256" key="1">
    <source>
        <dbReference type="SAM" id="MobiDB-lite"/>
    </source>
</evidence>
<feature type="compositionally biased region" description="Low complexity" evidence="1">
    <location>
        <begin position="1"/>
        <end position="30"/>
    </location>
</feature>
<protein>
    <recommendedName>
        <fullName evidence="2">Flagellar protein FlgJ N-terminal domain-containing protein</fullName>
    </recommendedName>
</protein>
<evidence type="ECO:0000313" key="3">
    <source>
        <dbReference type="EMBL" id="ONG47065.1"/>
    </source>
</evidence>
<proteinExistence type="predicted"/>
<sequence length="122" mass="12804">MAETRPAGFAAPRPATATPANPAGANPAAAQVSRPQQSRSPEAMRKTAQEFEAQMLGAMLQPMFETVPTNGPMGGGAAEAQWRPMLVEQFGKQMAKAGGVGIGTAVYRDMMRLQTQSSGEKP</sequence>
<feature type="domain" description="Flagellar protein FlgJ N-terminal" evidence="2">
    <location>
        <begin position="62"/>
        <end position="108"/>
    </location>
</feature>
<dbReference type="EMBL" id="MLCO01000301">
    <property type="protein sequence ID" value="ONG47065.1"/>
    <property type="molecule type" value="Genomic_DNA"/>
</dbReference>
<evidence type="ECO:0000259" key="2">
    <source>
        <dbReference type="Pfam" id="PF10135"/>
    </source>
</evidence>
<dbReference type="Proteomes" id="UP000188879">
    <property type="component" value="Unassembled WGS sequence"/>
</dbReference>
<evidence type="ECO:0000313" key="4">
    <source>
        <dbReference type="Proteomes" id="UP000188879"/>
    </source>
</evidence>
<dbReference type="RefSeq" id="WP_076959907.1">
    <property type="nucleotide sequence ID" value="NZ_MLCO01000301.1"/>
</dbReference>